<dbReference type="GO" id="GO:0009236">
    <property type="term" value="P:cobalamin biosynthetic process"/>
    <property type="evidence" value="ECO:0007669"/>
    <property type="project" value="InterPro"/>
</dbReference>
<dbReference type="Proteomes" id="UP000315388">
    <property type="component" value="Unassembled WGS sequence"/>
</dbReference>
<dbReference type="AlphaFoldDB" id="A0A502BQ27"/>
<proteinExistence type="predicted"/>
<dbReference type="InterPro" id="IPR002750">
    <property type="entry name" value="CobE/GbiG_C"/>
</dbReference>
<dbReference type="PANTHER" id="PTHR37477">
    <property type="entry name" value="COBALT-PRECORRIN-5A HYDROLASE"/>
    <property type="match status" value="1"/>
</dbReference>
<dbReference type="OrthoDB" id="7360651at2"/>
<dbReference type="InterPro" id="IPR052553">
    <property type="entry name" value="CbiG_hydrolase"/>
</dbReference>
<reference evidence="2 3" key="1">
    <citation type="journal article" date="2003" name="Int. J. Syst. Evol. Microbiol.">
        <title>Towards a standardized format for the description of a novel species (of an established genus): Ochrobactrum gallinifaecis sp. nov.</title>
        <authorList>
            <person name="Kampfer P."/>
            <person name="Buczolits S."/>
            <person name="Albrecht A."/>
            <person name="Busse H.J."/>
            <person name="Stackebrandt E."/>
        </authorList>
    </citation>
    <scope>NUCLEOTIDE SEQUENCE [LARGE SCALE GENOMIC DNA]</scope>
    <source>
        <strain evidence="2 3">ISO 196</strain>
    </source>
</reference>
<evidence type="ECO:0000313" key="2">
    <source>
        <dbReference type="EMBL" id="TPF75937.1"/>
    </source>
</evidence>
<gene>
    <name evidence="2" type="ORF">FHY56_06585</name>
</gene>
<evidence type="ECO:0000259" key="1">
    <source>
        <dbReference type="Pfam" id="PF01890"/>
    </source>
</evidence>
<sequence length="120" mass="12494">MGCSSGAGLEILVSLADRVLSNAALGRPDVIATIATKQADPVWFAIAQYYGCELCFFDAKRLEQETPRLLNPSQAVFDLVGCYGVAESAALAAAGDNSVLLVEKIAVREATAALAVAGFD</sequence>
<name>A0A502BQ27_9HYPH</name>
<dbReference type="Pfam" id="PF01890">
    <property type="entry name" value="CbiG_C"/>
    <property type="match status" value="1"/>
</dbReference>
<dbReference type="PANTHER" id="PTHR37477:SF1">
    <property type="entry name" value="COBALT-PRECORRIN-5A HYDROLASE"/>
    <property type="match status" value="1"/>
</dbReference>
<keyword evidence="3" id="KW-1185">Reference proteome</keyword>
<evidence type="ECO:0000313" key="3">
    <source>
        <dbReference type="Proteomes" id="UP000315388"/>
    </source>
</evidence>
<dbReference type="InterPro" id="IPR036518">
    <property type="entry name" value="CobE/GbiG_C_sf"/>
</dbReference>
<dbReference type="SUPFAM" id="SSF159664">
    <property type="entry name" value="CobE/GbiG C-terminal domain-like"/>
    <property type="match status" value="1"/>
</dbReference>
<comment type="caution">
    <text evidence="2">The sequence shown here is derived from an EMBL/GenBank/DDBJ whole genome shotgun (WGS) entry which is preliminary data.</text>
</comment>
<feature type="domain" description="CobE/GbiG C-terminal" evidence="1">
    <location>
        <begin position="1"/>
        <end position="115"/>
    </location>
</feature>
<protein>
    <submittedName>
        <fullName evidence="2">Cobalamin biosynthesis protein</fullName>
    </submittedName>
</protein>
<dbReference type="RefSeq" id="WP_140904704.1">
    <property type="nucleotide sequence ID" value="NZ_JBHTMD010000016.1"/>
</dbReference>
<dbReference type="Gene3D" id="3.30.420.180">
    <property type="entry name" value="CobE/GbiG C-terminal domain"/>
    <property type="match status" value="1"/>
</dbReference>
<dbReference type="EMBL" id="VEWJ01000004">
    <property type="protein sequence ID" value="TPF75937.1"/>
    <property type="molecule type" value="Genomic_DNA"/>
</dbReference>
<accession>A0A502BQ27</accession>
<organism evidence="2 3">
    <name type="scientific">Brucella gallinifaecis</name>
    <dbReference type="NCBI Taxonomy" id="215590"/>
    <lineage>
        <taxon>Bacteria</taxon>
        <taxon>Pseudomonadati</taxon>
        <taxon>Pseudomonadota</taxon>
        <taxon>Alphaproteobacteria</taxon>
        <taxon>Hyphomicrobiales</taxon>
        <taxon>Brucellaceae</taxon>
        <taxon>Brucella/Ochrobactrum group</taxon>
        <taxon>Brucella</taxon>
    </lineage>
</organism>